<name>A0A098BX40_9BACT</name>
<evidence type="ECO:0000313" key="2">
    <source>
        <dbReference type="Proteomes" id="UP000032417"/>
    </source>
</evidence>
<gene>
    <name evidence="1" type="ORF">ING2E5B_0467</name>
</gene>
<dbReference type="AlphaFoldDB" id="A0A098BX40"/>
<accession>A0A098BX40</accession>
<dbReference type="EMBL" id="LN515532">
    <property type="protein sequence ID" value="CEA15234.1"/>
    <property type="molecule type" value="Genomic_DNA"/>
</dbReference>
<evidence type="ECO:0000313" key="1">
    <source>
        <dbReference type="EMBL" id="CEA15234.1"/>
    </source>
</evidence>
<dbReference type="HOGENOM" id="CLU_1553867_0_0_10"/>
<dbReference type="Proteomes" id="UP000032417">
    <property type="component" value="Chromosome 1"/>
</dbReference>
<reference evidence="1 2" key="1">
    <citation type="submission" date="2014-08" db="EMBL/GenBank/DDBJ databases">
        <authorList>
            <person name="Wibberg D."/>
        </authorList>
    </citation>
    <scope>NUCLEOTIDE SEQUENCE [LARGE SCALE GENOMIC DNA]</scope>
    <source>
        <strain evidence="2">ING2-E5B</strain>
    </source>
</reference>
<keyword evidence="2" id="KW-1185">Reference proteome</keyword>
<sequence>MVREENGEIVQKETAFGEGDKVGKNWFMKFEYCIEVCEDEPEPEVCYEEETAWAAGDRYQNPGNWATYTTYAPNLTVNVFAGQTYLVGTAHFSPVVNGKVTITLTSLNGAILQDGNETVKIQGYDSAPSGNPAPGQFTTYKGTETVIEVDAFAYYGIHLDVKRVVDCPEEGL</sequence>
<dbReference type="OrthoDB" id="1122563at2"/>
<proteinExistence type="predicted"/>
<dbReference type="KEGG" id="pbt:ING2E5B_0467"/>
<organism evidence="1 2">
    <name type="scientific">Fermentimonas caenicola</name>
    <dbReference type="NCBI Taxonomy" id="1562970"/>
    <lineage>
        <taxon>Bacteria</taxon>
        <taxon>Pseudomonadati</taxon>
        <taxon>Bacteroidota</taxon>
        <taxon>Bacteroidia</taxon>
        <taxon>Bacteroidales</taxon>
        <taxon>Dysgonomonadaceae</taxon>
        <taxon>Fermentimonas</taxon>
    </lineage>
</organism>
<protein>
    <submittedName>
        <fullName evidence="1">Uncharacterized protein</fullName>
    </submittedName>
</protein>